<organism evidence="2 3">
    <name type="scientific">Corynebacterium lactis RW2-5</name>
    <dbReference type="NCBI Taxonomy" id="1408189"/>
    <lineage>
        <taxon>Bacteria</taxon>
        <taxon>Bacillati</taxon>
        <taxon>Actinomycetota</taxon>
        <taxon>Actinomycetes</taxon>
        <taxon>Mycobacteriales</taxon>
        <taxon>Corynebacteriaceae</taxon>
        <taxon>Corynebacterium</taxon>
    </lineage>
</organism>
<dbReference type="EMBL" id="CP006841">
    <property type="protein sequence ID" value="ALA67957.1"/>
    <property type="molecule type" value="Genomic_DNA"/>
</dbReference>
<proteinExistence type="predicted"/>
<evidence type="ECO:0000313" key="3">
    <source>
        <dbReference type="Proteomes" id="UP000058446"/>
    </source>
</evidence>
<reference evidence="2 3" key="1">
    <citation type="submission" date="2013-10" db="EMBL/GenBank/DDBJ databases">
        <title>Complete genome sequence of Corynebacterium lactis DSM 45799(T), isolated from raw cow milk.</title>
        <authorList>
            <person name="Ruckert C."/>
            <person name="Albersmeier A."/>
            <person name="Lipski A."/>
            <person name="Kalinowski J."/>
        </authorList>
    </citation>
    <scope>NUCLEOTIDE SEQUENCE [LARGE SCALE GENOMIC DNA]</scope>
    <source>
        <strain evidence="2 3">RW2-5</strain>
    </source>
</reference>
<dbReference type="InterPro" id="IPR053847">
    <property type="entry name" value="DUF6928"/>
</dbReference>
<accession>A0A0K2H1N8</accession>
<sequence>MNAPLSGSSPDFESGVSRRGVVTIWYVSAEAPAKALMSSPPHGRGFGRKFLALYDSTLPITPIGDFPLNRSAESGSGEFYIGGVEGVAVVQTELADVSKLSALPRKLLAEIAASDIYASVSDASTGFGAFAHWHQGELKRAYSATRYRTLEDTGLPISVEGEYWSGKFRPAVEPNKGPREGVGLPFLPSELADAAIATWLGFDPKNPDTDIPVSAFAVDGRRVAPSSSTVPPAKRAAVSAEKEAEPETRAYDDYEEHQAESSDELRDQLTRIGNRAKRLTSRLVSAARKKLRR</sequence>
<dbReference type="STRING" id="1408189.CLAC_10030"/>
<dbReference type="OrthoDB" id="4772769at2"/>
<feature type="compositionally biased region" description="Basic and acidic residues" evidence="1">
    <location>
        <begin position="240"/>
        <end position="265"/>
    </location>
</feature>
<dbReference type="AlphaFoldDB" id="A0A0K2H1N8"/>
<evidence type="ECO:0000313" key="2">
    <source>
        <dbReference type="EMBL" id="ALA67957.1"/>
    </source>
</evidence>
<dbReference type="Proteomes" id="UP000058446">
    <property type="component" value="Chromosome"/>
</dbReference>
<protein>
    <submittedName>
        <fullName evidence="2">Uncharacterized protein</fullName>
    </submittedName>
</protein>
<dbReference type="KEGG" id="clw:CLAC_10030"/>
<dbReference type="Pfam" id="PF21997">
    <property type="entry name" value="DUF6928"/>
    <property type="match status" value="1"/>
</dbReference>
<keyword evidence="3" id="KW-1185">Reference proteome</keyword>
<dbReference type="RefSeq" id="WP_053412765.1">
    <property type="nucleotide sequence ID" value="NZ_CP006841.1"/>
</dbReference>
<feature type="region of interest" description="Disordered" evidence="1">
    <location>
        <begin position="223"/>
        <end position="265"/>
    </location>
</feature>
<gene>
    <name evidence="2" type="ORF">CLAC_10030</name>
</gene>
<dbReference type="PATRIC" id="fig|1408189.4.peg.2016"/>
<evidence type="ECO:0000256" key="1">
    <source>
        <dbReference type="SAM" id="MobiDB-lite"/>
    </source>
</evidence>
<name>A0A0K2H1N8_9CORY</name>